<dbReference type="InterPro" id="IPR012944">
    <property type="entry name" value="SusD_RagB_dom"/>
</dbReference>
<keyword evidence="9" id="KW-1185">Reference proteome</keyword>
<organism evidence="8 9">
    <name type="scientific">Proteiniphilum saccharofermentans</name>
    <dbReference type="NCBI Taxonomy" id="1642647"/>
    <lineage>
        <taxon>Bacteria</taxon>
        <taxon>Pseudomonadati</taxon>
        <taxon>Bacteroidota</taxon>
        <taxon>Bacteroidia</taxon>
        <taxon>Bacteroidales</taxon>
        <taxon>Dysgonomonadaceae</taxon>
        <taxon>Proteiniphilum</taxon>
    </lineage>
</organism>
<evidence type="ECO:0000256" key="3">
    <source>
        <dbReference type="ARBA" id="ARBA00022729"/>
    </source>
</evidence>
<proteinExistence type="inferred from homology"/>
<dbReference type="Pfam" id="PF14322">
    <property type="entry name" value="SusD-like_3"/>
    <property type="match status" value="1"/>
</dbReference>
<evidence type="ECO:0000313" key="9">
    <source>
        <dbReference type="Proteomes" id="UP000187464"/>
    </source>
</evidence>
<keyword evidence="3" id="KW-0732">Signal</keyword>
<feature type="domain" description="RagB/SusD" evidence="6">
    <location>
        <begin position="283"/>
        <end position="617"/>
    </location>
</feature>
<keyword evidence="5" id="KW-0998">Cell outer membrane</keyword>
<dbReference type="SUPFAM" id="SSF48452">
    <property type="entry name" value="TPR-like"/>
    <property type="match status" value="1"/>
</dbReference>
<reference evidence="9" key="1">
    <citation type="submission" date="2016-08" db="EMBL/GenBank/DDBJ databases">
        <authorList>
            <person name="Wibberg D."/>
        </authorList>
    </citation>
    <scope>NUCLEOTIDE SEQUENCE [LARGE SCALE GENOMIC DNA]</scope>
</reference>
<dbReference type="AlphaFoldDB" id="A0A1R3TBX9"/>
<dbReference type="KEGG" id="psac:PSM36_2699"/>
<accession>A0A1R3TBX9</accession>
<comment type="subcellular location">
    <subcellularLocation>
        <location evidence="1">Cell outer membrane</location>
    </subcellularLocation>
</comment>
<dbReference type="Proteomes" id="UP000187464">
    <property type="component" value="Chromosome I"/>
</dbReference>
<gene>
    <name evidence="8" type="ORF">PSM36_2699</name>
</gene>
<protein>
    <submittedName>
        <fullName evidence="8">SusD family</fullName>
    </submittedName>
</protein>
<dbReference type="GO" id="GO:0009279">
    <property type="term" value="C:cell outer membrane"/>
    <property type="evidence" value="ECO:0007669"/>
    <property type="project" value="UniProtKB-SubCell"/>
</dbReference>
<evidence type="ECO:0000313" key="8">
    <source>
        <dbReference type="EMBL" id="SCD21495.1"/>
    </source>
</evidence>
<feature type="domain" description="SusD-like N-terminal" evidence="7">
    <location>
        <begin position="51"/>
        <end position="229"/>
    </location>
</feature>
<dbReference type="InterPro" id="IPR033985">
    <property type="entry name" value="SusD-like_N"/>
</dbReference>
<dbReference type="InterPro" id="IPR011990">
    <property type="entry name" value="TPR-like_helical_dom_sf"/>
</dbReference>
<keyword evidence="4" id="KW-0472">Membrane</keyword>
<evidence type="ECO:0000256" key="2">
    <source>
        <dbReference type="ARBA" id="ARBA00006275"/>
    </source>
</evidence>
<sequence>MMTKMRSTIKNILLGAVLLAVTMKFQSCSLDEYNPGGFTMEAMSATEEGYQTLVNQCYFAMQRYFYGTDSWMALTEGNTDLWTYQRNMSTSWTQWFWFFAGAAPNTTYTNNWWNGTYDGIGSCNTAIYYADRVPFKTEEERNAKLAEARFLRAIYYFNAVEQFGAVTMITEPAQSINFKPERTDPLTIYEEIIIPDLLFALEWLGKGTDATTTIPTKKAALGFLAKAYLQTVQYDDSKKYAADALRYAKMLIDDAEAGGAQYNAYMYPSYEDVFKEANNWNNKEALWKHRWYAGADGHGSSNGNYRLNRNNEYFGCNLFQFGAFTDTQEYRISYEGNQSGQFMPTQHLLSLFMQDDDTLDPRFNIVFTTEWDANTRYIWDESTVHRFDRKESVTGSVIEVGDPGVRFLMPQDPGYTTESANKLSRDYLVVDYKDVYNDTEKRVKANYAYQNPSGDYTSDGSSENPFNYFYPSLNKHNSSNFYVANASQRRNGNLNATFMMRMGEVYLIAAEADIYANGGANAAQYINKVRARAGAQPLSGAVTVRTVLDERGRELCGEYSRHYDLKRTGMFKDNSYLQSTHPDLAVFFKPEYALRPIPTAFIQALEGGGSYYQNPGY</sequence>
<evidence type="ECO:0000256" key="1">
    <source>
        <dbReference type="ARBA" id="ARBA00004442"/>
    </source>
</evidence>
<evidence type="ECO:0000259" key="6">
    <source>
        <dbReference type="Pfam" id="PF07980"/>
    </source>
</evidence>
<evidence type="ECO:0000256" key="5">
    <source>
        <dbReference type="ARBA" id="ARBA00023237"/>
    </source>
</evidence>
<name>A0A1R3TBX9_9BACT</name>
<evidence type="ECO:0000256" key="4">
    <source>
        <dbReference type="ARBA" id="ARBA00023136"/>
    </source>
</evidence>
<dbReference type="Gene3D" id="1.25.40.390">
    <property type="match status" value="2"/>
</dbReference>
<dbReference type="EMBL" id="LT605205">
    <property type="protein sequence ID" value="SCD21495.1"/>
    <property type="molecule type" value="Genomic_DNA"/>
</dbReference>
<dbReference type="Pfam" id="PF07980">
    <property type="entry name" value="SusD_RagB"/>
    <property type="match status" value="1"/>
</dbReference>
<comment type="similarity">
    <text evidence="2">Belongs to the SusD family.</text>
</comment>
<dbReference type="STRING" id="1642647.PSM36_2699"/>
<evidence type="ECO:0000259" key="7">
    <source>
        <dbReference type="Pfam" id="PF14322"/>
    </source>
</evidence>